<gene>
    <name evidence="2" type="ORF">CHS0354_021786</name>
</gene>
<reference evidence="2" key="1">
    <citation type="journal article" date="2021" name="Genome Biol. Evol.">
        <title>A High-Quality Reference Genome for a Parasitic Bivalve with Doubly Uniparental Inheritance (Bivalvia: Unionida).</title>
        <authorList>
            <person name="Smith C.H."/>
        </authorList>
    </citation>
    <scope>NUCLEOTIDE SEQUENCE</scope>
    <source>
        <strain evidence="2">CHS0354</strain>
    </source>
</reference>
<reference evidence="2" key="3">
    <citation type="submission" date="2023-05" db="EMBL/GenBank/DDBJ databases">
        <authorList>
            <person name="Smith C.H."/>
        </authorList>
    </citation>
    <scope>NUCLEOTIDE SEQUENCE</scope>
    <source>
        <strain evidence="2">CHS0354</strain>
        <tissue evidence="2">Mantle</tissue>
    </source>
</reference>
<evidence type="ECO:0000313" key="2">
    <source>
        <dbReference type="EMBL" id="KAK3584914.1"/>
    </source>
</evidence>
<dbReference type="Proteomes" id="UP001195483">
    <property type="component" value="Unassembled WGS sequence"/>
</dbReference>
<proteinExistence type="predicted"/>
<feature type="region of interest" description="Disordered" evidence="1">
    <location>
        <begin position="93"/>
        <end position="126"/>
    </location>
</feature>
<evidence type="ECO:0000313" key="3">
    <source>
        <dbReference type="Proteomes" id="UP001195483"/>
    </source>
</evidence>
<name>A0AAE0S4D4_9BIVA</name>
<accession>A0AAE0S4D4</accession>
<dbReference type="AlphaFoldDB" id="A0AAE0S4D4"/>
<keyword evidence="3" id="KW-1185">Reference proteome</keyword>
<protein>
    <submittedName>
        <fullName evidence="2">Uncharacterized protein</fullName>
    </submittedName>
</protein>
<organism evidence="2 3">
    <name type="scientific">Potamilus streckersoni</name>
    <dbReference type="NCBI Taxonomy" id="2493646"/>
    <lineage>
        <taxon>Eukaryota</taxon>
        <taxon>Metazoa</taxon>
        <taxon>Spiralia</taxon>
        <taxon>Lophotrochozoa</taxon>
        <taxon>Mollusca</taxon>
        <taxon>Bivalvia</taxon>
        <taxon>Autobranchia</taxon>
        <taxon>Heteroconchia</taxon>
        <taxon>Palaeoheterodonta</taxon>
        <taxon>Unionida</taxon>
        <taxon>Unionoidea</taxon>
        <taxon>Unionidae</taxon>
        <taxon>Ambleminae</taxon>
        <taxon>Lampsilini</taxon>
        <taxon>Potamilus</taxon>
    </lineage>
</organism>
<evidence type="ECO:0000256" key="1">
    <source>
        <dbReference type="SAM" id="MobiDB-lite"/>
    </source>
</evidence>
<sequence>MTVRQTAQEWIWSSSVNINSRNTHKTCFENEDLKQIQQRNSTVENIMSKTKDLLDAKIDILLKLETWKITTKQEIQSLRERINTHLDQIQRRNEEAMENSYNQEQKKSYIEENKERGANMQAKKVT</sequence>
<dbReference type="EMBL" id="JAEAOA010001326">
    <property type="protein sequence ID" value="KAK3584914.1"/>
    <property type="molecule type" value="Genomic_DNA"/>
</dbReference>
<comment type="caution">
    <text evidence="2">The sequence shown here is derived from an EMBL/GenBank/DDBJ whole genome shotgun (WGS) entry which is preliminary data.</text>
</comment>
<reference evidence="2" key="2">
    <citation type="journal article" date="2021" name="Genome Biol. Evol.">
        <title>Developing a high-quality reference genome for a parasitic bivalve with doubly uniparental inheritance (Bivalvia: Unionida).</title>
        <authorList>
            <person name="Smith C.H."/>
        </authorList>
    </citation>
    <scope>NUCLEOTIDE SEQUENCE</scope>
    <source>
        <strain evidence="2">CHS0354</strain>
        <tissue evidence="2">Mantle</tissue>
    </source>
</reference>
<feature type="compositionally biased region" description="Basic and acidic residues" evidence="1">
    <location>
        <begin position="104"/>
        <end position="117"/>
    </location>
</feature>